<dbReference type="RefSeq" id="WP_139446431.1">
    <property type="nucleotide sequence ID" value="NZ_VDMB01000003.1"/>
</dbReference>
<dbReference type="InterPro" id="IPR041921">
    <property type="entry name" value="NuoE_N"/>
</dbReference>
<keyword evidence="9" id="KW-1185">Reference proteome</keyword>
<keyword evidence="5 7" id="KW-0411">Iron-sulfur</keyword>
<evidence type="ECO:0000256" key="6">
    <source>
        <dbReference type="ARBA" id="ARBA00034078"/>
    </source>
</evidence>
<evidence type="ECO:0000256" key="2">
    <source>
        <dbReference type="ARBA" id="ARBA00022714"/>
    </source>
</evidence>
<comment type="caution">
    <text evidence="8">The sequence shown here is derived from an EMBL/GenBank/DDBJ whole genome shotgun (WGS) entry which is preliminary data.</text>
</comment>
<dbReference type="PANTHER" id="PTHR43342:SF2">
    <property type="entry name" value="POTENTIAL NAD-REDUCING HYDROGENASE SUBUNIT"/>
    <property type="match status" value="1"/>
</dbReference>
<dbReference type="EMBL" id="VDMB01000003">
    <property type="protein sequence ID" value="TYT75549.1"/>
    <property type="molecule type" value="Genomic_DNA"/>
</dbReference>
<feature type="binding site" evidence="7">
    <location>
        <position position="128"/>
    </location>
    <ligand>
        <name>[2Fe-2S] cluster</name>
        <dbReference type="ChEBI" id="CHEBI:190135"/>
    </ligand>
</feature>
<proteinExistence type="inferred from homology"/>
<feature type="binding site" evidence="7">
    <location>
        <position position="83"/>
    </location>
    <ligand>
        <name>[2Fe-2S] cluster</name>
        <dbReference type="ChEBI" id="CHEBI:190135"/>
    </ligand>
</feature>
<dbReference type="InterPro" id="IPR028431">
    <property type="entry name" value="NADP_DH_HndA-like"/>
</dbReference>
<evidence type="ECO:0000256" key="5">
    <source>
        <dbReference type="ARBA" id="ARBA00023014"/>
    </source>
</evidence>
<protein>
    <submittedName>
        <fullName evidence="8">NAD(P)H-dependent oxidoreductase subunit E</fullName>
    </submittedName>
</protein>
<evidence type="ECO:0000256" key="1">
    <source>
        <dbReference type="ARBA" id="ARBA00010643"/>
    </source>
</evidence>
<comment type="cofactor">
    <cofactor evidence="7">
        <name>[2Fe-2S] cluster</name>
        <dbReference type="ChEBI" id="CHEBI:190135"/>
    </cofactor>
    <text evidence="7">Binds 1 [2Fe-2S] cluster.</text>
</comment>
<keyword evidence="2 7" id="KW-0001">2Fe-2S</keyword>
<evidence type="ECO:0000313" key="9">
    <source>
        <dbReference type="Proteomes" id="UP000321899"/>
    </source>
</evidence>
<evidence type="ECO:0000256" key="7">
    <source>
        <dbReference type="PIRSR" id="PIRSR000216-1"/>
    </source>
</evidence>
<dbReference type="GO" id="GO:0046872">
    <property type="term" value="F:metal ion binding"/>
    <property type="evidence" value="ECO:0007669"/>
    <property type="project" value="UniProtKB-KW"/>
</dbReference>
<accession>A0A5Q4VCX3</accession>
<comment type="cofactor">
    <cofactor evidence="6">
        <name>[2Fe-2S] cluster</name>
        <dbReference type="ChEBI" id="CHEBI:190135"/>
    </cofactor>
</comment>
<evidence type="ECO:0000256" key="3">
    <source>
        <dbReference type="ARBA" id="ARBA00022723"/>
    </source>
</evidence>
<keyword evidence="3 7" id="KW-0479">Metal-binding</keyword>
<comment type="similarity">
    <text evidence="1">Belongs to the complex I 24 kDa subunit family.</text>
</comment>
<dbReference type="Proteomes" id="UP000321899">
    <property type="component" value="Unassembled WGS sequence"/>
</dbReference>
<dbReference type="InterPro" id="IPR036249">
    <property type="entry name" value="Thioredoxin-like_sf"/>
</dbReference>
<reference evidence="8 9" key="1">
    <citation type="submission" date="2019-06" db="EMBL/GenBank/DDBJ databases">
        <title>Desulfobotulus mexicanus sp. nov., a novel sulfate-reducing bacterium isolated from the sediment of an alkaline crater lake in Mexico.</title>
        <authorList>
            <person name="Hirschler-Rea A."/>
        </authorList>
    </citation>
    <scope>NUCLEOTIDE SEQUENCE [LARGE SCALE GENOMIC DNA]</scope>
    <source>
        <strain evidence="8 9">PAR22N</strain>
    </source>
</reference>
<gene>
    <name evidence="8" type="ORF">FIM25_03670</name>
</gene>
<dbReference type="PANTHER" id="PTHR43342">
    <property type="entry name" value="NADH-QUINONE OXIDOREDUCTASE, E SUBUNIT"/>
    <property type="match status" value="1"/>
</dbReference>
<dbReference type="GO" id="GO:0051537">
    <property type="term" value="F:2 iron, 2 sulfur cluster binding"/>
    <property type="evidence" value="ECO:0007669"/>
    <property type="project" value="UniProtKB-KW"/>
</dbReference>
<dbReference type="InterPro" id="IPR002023">
    <property type="entry name" value="NuoE-like"/>
</dbReference>
<dbReference type="InterPro" id="IPR042128">
    <property type="entry name" value="NuoE_dom"/>
</dbReference>
<organism evidence="8 9">
    <name type="scientific">Desulfobotulus mexicanus</name>
    <dbReference type="NCBI Taxonomy" id="2586642"/>
    <lineage>
        <taxon>Bacteria</taxon>
        <taxon>Pseudomonadati</taxon>
        <taxon>Thermodesulfobacteriota</taxon>
        <taxon>Desulfobacteria</taxon>
        <taxon>Desulfobacterales</taxon>
        <taxon>Desulfobacteraceae</taxon>
        <taxon>Desulfobotulus</taxon>
    </lineage>
</organism>
<evidence type="ECO:0000256" key="4">
    <source>
        <dbReference type="ARBA" id="ARBA00023004"/>
    </source>
</evidence>
<dbReference type="AlphaFoldDB" id="A0A5Q4VCX3"/>
<name>A0A5Q4VCX3_9BACT</name>
<dbReference type="OrthoDB" id="9807941at2"/>
<dbReference type="SUPFAM" id="SSF52833">
    <property type="entry name" value="Thioredoxin-like"/>
    <property type="match status" value="1"/>
</dbReference>
<sequence>MEMQQELKLSDELLSFIDIWKEKKGNLIMILHRIQQEFGYVPKKIAIELSRYIDVPLAKIYGVLTFYHYFKQEKPGRNTLAVCTGTACYLKGAQDLLHEVENLLGASVKETTEDGEFSVEAVRCIGCCGLSPVMTINDEVFGVLKTDELAGIISKYHSKSSGQQ</sequence>
<dbReference type="Pfam" id="PF01257">
    <property type="entry name" value="2Fe-2S_thioredx"/>
    <property type="match status" value="1"/>
</dbReference>
<dbReference type="Gene3D" id="3.40.30.10">
    <property type="entry name" value="Glutaredoxin"/>
    <property type="match status" value="1"/>
</dbReference>
<keyword evidence="4 7" id="KW-0408">Iron</keyword>
<dbReference type="PIRSF" id="PIRSF000216">
    <property type="entry name" value="NADH_DH_24kDa"/>
    <property type="match status" value="1"/>
</dbReference>
<dbReference type="Gene3D" id="1.10.10.1590">
    <property type="entry name" value="NADH-quinone oxidoreductase subunit E"/>
    <property type="match status" value="1"/>
</dbReference>
<dbReference type="GO" id="GO:0016491">
    <property type="term" value="F:oxidoreductase activity"/>
    <property type="evidence" value="ECO:0007669"/>
    <property type="project" value="InterPro"/>
</dbReference>
<feature type="binding site" evidence="7">
    <location>
        <position position="124"/>
    </location>
    <ligand>
        <name>[2Fe-2S] cluster</name>
        <dbReference type="ChEBI" id="CHEBI:190135"/>
    </ligand>
</feature>
<dbReference type="CDD" id="cd03064">
    <property type="entry name" value="TRX_Fd_NuoE"/>
    <property type="match status" value="1"/>
</dbReference>
<evidence type="ECO:0000313" key="8">
    <source>
        <dbReference type="EMBL" id="TYT75549.1"/>
    </source>
</evidence>
<feature type="binding site" evidence="7">
    <location>
        <position position="88"/>
    </location>
    <ligand>
        <name>[2Fe-2S] cluster</name>
        <dbReference type="ChEBI" id="CHEBI:190135"/>
    </ligand>
</feature>